<dbReference type="STRING" id="1182543.W9WZB5"/>
<feature type="compositionally biased region" description="Polar residues" evidence="1">
    <location>
        <begin position="144"/>
        <end position="154"/>
    </location>
</feature>
<feature type="region of interest" description="Disordered" evidence="1">
    <location>
        <begin position="738"/>
        <end position="763"/>
    </location>
</feature>
<accession>W9WZB5</accession>
<feature type="compositionally biased region" description="Basic and acidic residues" evidence="1">
    <location>
        <begin position="190"/>
        <end position="209"/>
    </location>
</feature>
<evidence type="ECO:0000313" key="2">
    <source>
        <dbReference type="EMBL" id="EXJ63589.1"/>
    </source>
</evidence>
<dbReference type="GeneID" id="19196039"/>
<dbReference type="OrthoDB" id="3363286at2759"/>
<feature type="region of interest" description="Disordered" evidence="1">
    <location>
        <begin position="320"/>
        <end position="365"/>
    </location>
</feature>
<evidence type="ECO:0000256" key="1">
    <source>
        <dbReference type="SAM" id="MobiDB-lite"/>
    </source>
</evidence>
<gene>
    <name evidence="2" type="ORF">A1O5_11350</name>
</gene>
<dbReference type="EMBL" id="AMGX01000025">
    <property type="protein sequence ID" value="EXJ63589.1"/>
    <property type="molecule type" value="Genomic_DNA"/>
</dbReference>
<protein>
    <submittedName>
        <fullName evidence="2">Uncharacterized protein</fullName>
    </submittedName>
</protein>
<sequence>MSLPCPYRHVSYATWRLGVIRTLCWSFDEAHLRASAPLRREHTKPQIRNASDSRSATKNGGEPTAQHGPSPAIPSSTESEKKDSGRGESFNPYSGPGRQAIKELLSDLKKASRKIQLGNEDVESYPFGSHRSLVLDSSGDGDGNIQNCSRQHPSTDVPLRKYHSTQEESSVAYNAEGRQAIKDLPTGLQEGRKRIQPRDGKGDNSRLLEGESPPTLQSPIIAQVENAARRREERKEHPSYRRIKGLKNNPWAEMLASPLRACQGSGARLPLDLLMDFGYVKNQKDGKIYLMPANLADLDALEAKLAAELAIVENRLPQLGDGREMKTDNEFVTEDGMTEDDDDDEPDGFPSSSPGAAQKSTDYSATSRKYIPTQSRLLSNLTFLRLLTSKVTRPVKKTSNSPSPTKFETMSGEVGKLIHFDARESTSTAQHYLQNKYRLDSAIGGEDAAGNNPLGPASPSAGQMKGRFNLNRLQWQPDVHLRVAGIMRKRIFAAMKALADSESAVKSEALPARQSGVISLPTPQDGMFKGEELRRLMMATSSTTTPAGLKIRAVAGKPKREPSPNGVPSSTSNADVDPSMTTQYPPSFTAEEAEYHVLGHSEWLPGSIFLRIGNDGITSPASSGSSSSSLPPLPLDNPLIPPMITVLDTYRFPVFSLRLLFANAPAPGTSDMEELNRLIRQQSVFQPPNEMSISSEDEKGDYLLLIRPLPGPAKAVIEEVWRLWRYLGGRNLDLTFASGTEKHSSENKRPESSTEEGSAPLVL</sequence>
<dbReference type="RefSeq" id="XP_007750112.1">
    <property type="nucleotide sequence ID" value="XM_007751922.1"/>
</dbReference>
<feature type="compositionally biased region" description="Basic and acidic residues" evidence="1">
    <location>
        <begin position="740"/>
        <end position="752"/>
    </location>
</feature>
<proteinExistence type="predicted"/>
<keyword evidence="3" id="KW-1185">Reference proteome</keyword>
<name>W9WZB5_9EURO</name>
<feature type="region of interest" description="Disordered" evidence="1">
    <location>
        <begin position="554"/>
        <end position="583"/>
    </location>
</feature>
<comment type="caution">
    <text evidence="2">The sequence shown here is derived from an EMBL/GenBank/DDBJ whole genome shotgun (WGS) entry which is preliminary data.</text>
</comment>
<dbReference type="HOGENOM" id="CLU_409365_0_0_1"/>
<reference evidence="2 3" key="1">
    <citation type="submission" date="2013-03" db="EMBL/GenBank/DDBJ databases">
        <title>The Genome Sequence of Cladophialophora psammophila CBS 110553.</title>
        <authorList>
            <consortium name="The Broad Institute Genomics Platform"/>
            <person name="Cuomo C."/>
            <person name="de Hoog S."/>
            <person name="Gorbushina A."/>
            <person name="Walker B."/>
            <person name="Young S.K."/>
            <person name="Zeng Q."/>
            <person name="Gargeya S."/>
            <person name="Fitzgerald M."/>
            <person name="Haas B."/>
            <person name="Abouelleil A."/>
            <person name="Allen A.W."/>
            <person name="Alvarado L."/>
            <person name="Arachchi H.M."/>
            <person name="Berlin A.M."/>
            <person name="Chapman S.B."/>
            <person name="Gainer-Dewar J."/>
            <person name="Goldberg J."/>
            <person name="Griggs A."/>
            <person name="Gujja S."/>
            <person name="Hansen M."/>
            <person name="Howarth C."/>
            <person name="Imamovic A."/>
            <person name="Ireland A."/>
            <person name="Larimer J."/>
            <person name="McCowan C."/>
            <person name="Murphy C."/>
            <person name="Pearson M."/>
            <person name="Poon T.W."/>
            <person name="Priest M."/>
            <person name="Roberts A."/>
            <person name="Saif S."/>
            <person name="Shea T."/>
            <person name="Sisk P."/>
            <person name="Sykes S."/>
            <person name="Wortman J."/>
            <person name="Nusbaum C."/>
            <person name="Birren B."/>
        </authorList>
    </citation>
    <scope>NUCLEOTIDE SEQUENCE [LARGE SCALE GENOMIC DNA]</scope>
    <source>
        <strain evidence="2 3">CBS 110553</strain>
    </source>
</reference>
<dbReference type="eggNOG" id="ENOG502S8NC">
    <property type="taxonomic scope" value="Eukaryota"/>
</dbReference>
<organism evidence="2 3">
    <name type="scientific">Cladophialophora psammophila CBS 110553</name>
    <dbReference type="NCBI Taxonomy" id="1182543"/>
    <lineage>
        <taxon>Eukaryota</taxon>
        <taxon>Fungi</taxon>
        <taxon>Dikarya</taxon>
        <taxon>Ascomycota</taxon>
        <taxon>Pezizomycotina</taxon>
        <taxon>Eurotiomycetes</taxon>
        <taxon>Chaetothyriomycetidae</taxon>
        <taxon>Chaetothyriales</taxon>
        <taxon>Herpotrichiellaceae</taxon>
        <taxon>Cladophialophora</taxon>
    </lineage>
</organism>
<feature type="compositionally biased region" description="Acidic residues" evidence="1">
    <location>
        <begin position="331"/>
        <end position="347"/>
    </location>
</feature>
<feature type="region of interest" description="Disordered" evidence="1">
    <location>
        <begin position="133"/>
        <end position="216"/>
    </location>
</feature>
<feature type="compositionally biased region" description="Polar residues" evidence="1">
    <location>
        <begin position="566"/>
        <end position="583"/>
    </location>
</feature>
<dbReference type="Proteomes" id="UP000019471">
    <property type="component" value="Unassembled WGS sequence"/>
</dbReference>
<evidence type="ECO:0000313" key="3">
    <source>
        <dbReference type="Proteomes" id="UP000019471"/>
    </source>
</evidence>
<feature type="compositionally biased region" description="Polar residues" evidence="1">
    <location>
        <begin position="46"/>
        <end position="58"/>
    </location>
</feature>
<dbReference type="AlphaFoldDB" id="W9WZB5"/>
<feature type="region of interest" description="Disordered" evidence="1">
    <location>
        <begin position="38"/>
        <end position="98"/>
    </location>
</feature>